<gene>
    <name evidence="1" type="ORF">SAMN04487850_2042</name>
</gene>
<dbReference type="Proteomes" id="UP000199373">
    <property type="component" value="Unassembled WGS sequence"/>
</dbReference>
<sequence length="361" mass="41678">MKKGIFYIIALVCLVSCHNKVDSNKEYMGFEEVKKVYSFPKIQTLRANDMTSVNTPDYFIEDFVVYDSLLFIDTDQDYGILDVLSIDSMKSLGRFLNKGKAIGEFVQGIDLTLHMTFETANDSIFANVYDPILGRVYAVNITQSIADKKVCTKELKYSQALPRYAFWAKTIGDTLIYIREIDKMETHQNRSIITRTGVQSKPFINKMNEFEVPMNEDFNIMSTLIAMAPSNDYVVESLLGMNYINIYSLQKDNGYTICIGKKQDKLSDILKTPESDRMYMFADLRTYSFGFAVLEFNITEGHYIDDKPYYPSILLFDWSGNPIGEIKSEIQFNHFDYDEHQKMLYILDSNSKLLKCKIDIN</sequence>
<protein>
    <recommendedName>
        <fullName evidence="3">TolB-like 6-blade propeller-like</fullName>
    </recommendedName>
</protein>
<keyword evidence="2" id="KW-1185">Reference proteome</keyword>
<dbReference type="AlphaFoldDB" id="A0A1I0PY26"/>
<evidence type="ECO:0008006" key="3">
    <source>
        <dbReference type="Google" id="ProtNLM"/>
    </source>
</evidence>
<name>A0A1I0PY26_9BACT</name>
<evidence type="ECO:0000313" key="2">
    <source>
        <dbReference type="Proteomes" id="UP000199373"/>
    </source>
</evidence>
<proteinExistence type="predicted"/>
<evidence type="ECO:0000313" key="1">
    <source>
        <dbReference type="EMBL" id="SEW19381.1"/>
    </source>
</evidence>
<dbReference type="EMBL" id="FOIQ01000005">
    <property type="protein sequence ID" value="SEW19381.1"/>
    <property type="molecule type" value="Genomic_DNA"/>
</dbReference>
<organism evidence="1 2">
    <name type="scientific">Prevotella aff. ruminicola Tc2-24</name>
    <dbReference type="NCBI Taxonomy" id="81582"/>
    <lineage>
        <taxon>Bacteria</taxon>
        <taxon>Pseudomonadati</taxon>
        <taxon>Bacteroidota</taxon>
        <taxon>Bacteroidia</taxon>
        <taxon>Bacteroidales</taxon>
        <taxon>Prevotellaceae</taxon>
        <taxon>Prevotella</taxon>
    </lineage>
</organism>
<reference evidence="1 2" key="1">
    <citation type="submission" date="2016-10" db="EMBL/GenBank/DDBJ databases">
        <authorList>
            <person name="de Groot N.N."/>
        </authorList>
    </citation>
    <scope>NUCLEOTIDE SEQUENCE [LARGE SCALE GENOMIC DNA]</scope>
    <source>
        <strain evidence="1 2">TC2-24</strain>
    </source>
</reference>
<accession>A0A1I0PY26</accession>
<dbReference type="RefSeq" id="WP_091902376.1">
    <property type="nucleotide sequence ID" value="NZ_FOIQ01000005.1"/>
</dbReference>